<sequence>MLYPVCPSCGALLSNIQLPYQRDIRALCEKYNIDIEVMSRGIVQNDEFNAEKEKIMRKYVDQHRYCCSMRLSNFSELVKIVG</sequence>
<accession>A0A5K0UA46</accession>
<dbReference type="EMBL" id="UPSH01000001">
    <property type="protein sequence ID" value="VBB17966.1"/>
    <property type="molecule type" value="Genomic_DNA"/>
</dbReference>
<comment type="caution">
    <text evidence="1">The sequence shown here is derived from an EMBL/GenBank/DDBJ whole genome shotgun (WGS) entry which is preliminary data.</text>
</comment>
<protein>
    <submittedName>
        <fullName evidence="1">Uncharacterized protein</fullName>
    </submittedName>
</protein>
<evidence type="ECO:0000313" key="1">
    <source>
        <dbReference type="EMBL" id="VBB17966.1"/>
    </source>
</evidence>
<organism evidence="1 2">
    <name type="scientific">Yasminevirus sp. GU-2018</name>
    <dbReference type="NCBI Taxonomy" id="2420051"/>
    <lineage>
        <taxon>Viruses</taxon>
        <taxon>Varidnaviria</taxon>
        <taxon>Bamfordvirae</taxon>
        <taxon>Nucleocytoviricota</taxon>
        <taxon>Megaviricetes</taxon>
        <taxon>Imitervirales</taxon>
        <taxon>Mimiviridae</taxon>
        <taxon>Klosneuvirinae</taxon>
        <taxon>Yasminevirus</taxon>
        <taxon>Yasminevirus saudimassiliense</taxon>
    </lineage>
</organism>
<evidence type="ECO:0000313" key="2">
    <source>
        <dbReference type="Proteomes" id="UP000594342"/>
    </source>
</evidence>
<proteinExistence type="predicted"/>
<name>A0A5K0UA46_9VIRU</name>
<gene>
    <name evidence="1" type="ORF">YASMINEVIRUS_429</name>
</gene>
<dbReference type="Proteomes" id="UP000594342">
    <property type="component" value="Unassembled WGS sequence"/>
</dbReference>
<keyword evidence="2" id="KW-1185">Reference proteome</keyword>
<reference evidence="1 2" key="1">
    <citation type="submission" date="2018-10" db="EMBL/GenBank/DDBJ databases">
        <authorList>
            <consortium name="IHU Genomes"/>
        </authorList>
    </citation>
    <scope>NUCLEOTIDE SEQUENCE [LARGE SCALE GENOMIC DNA]</scope>
    <source>
        <strain evidence="1 2">A1</strain>
    </source>
</reference>